<dbReference type="Proteomes" id="UP000675409">
    <property type="component" value="Unassembled WGS sequence"/>
</dbReference>
<evidence type="ECO:0000313" key="1">
    <source>
        <dbReference type="EMBL" id="MBL0888788.1"/>
    </source>
</evidence>
<dbReference type="Pfam" id="PF19827">
    <property type="entry name" value="DUF6308"/>
    <property type="match status" value="1"/>
</dbReference>
<evidence type="ECO:0000313" key="2">
    <source>
        <dbReference type="Proteomes" id="UP000675409"/>
    </source>
</evidence>
<accession>A0ABS1LRJ1</accession>
<name>A0ABS1LRJ1_9MICO</name>
<proteinExistence type="predicted"/>
<dbReference type="RefSeq" id="WP_201851269.1">
    <property type="nucleotide sequence ID" value="NZ_JABBYC010000083.1"/>
</dbReference>
<reference evidence="1 2" key="1">
    <citation type="journal article" date="2021" name="Arch. Microbiol.">
        <title>Myceligenerans indicum sp. nov., an actinobacterium isolated from mangrove sediment of Sundarbans, India.</title>
        <authorList>
            <person name="Asha K."/>
            <person name="Bhadury P."/>
        </authorList>
    </citation>
    <scope>NUCLEOTIDE SEQUENCE [LARGE SCALE GENOMIC DNA]</scope>
    <source>
        <strain evidence="1 2">I2</strain>
    </source>
</reference>
<comment type="caution">
    <text evidence="1">The sequence shown here is derived from an EMBL/GenBank/DDBJ whole genome shotgun (WGS) entry which is preliminary data.</text>
</comment>
<evidence type="ECO:0008006" key="3">
    <source>
        <dbReference type="Google" id="ProtNLM"/>
    </source>
</evidence>
<dbReference type="EMBL" id="JABBYC010000083">
    <property type="protein sequence ID" value="MBL0888788.1"/>
    <property type="molecule type" value="Genomic_DNA"/>
</dbReference>
<sequence length="220" mass="24434">MDEDHTRRTRKAVESIIAERGAELVAAYYSKPWFTGRLFDDLGDNDPVSFTPDDVVAASLLDVRFGPQAVRALLIDQRASELLAAIPPNVALWAVGEKEYDAVLGRGSAAWRLWDHLMGIPGIGGTRASKVLARKRPALMPILDSVVRERVRLGKVDAWASFHALLQDSELRARIDALAHGDLPPEVRPSTLRLLDVATWMRYSQSRNALKVRKHLGLPD</sequence>
<keyword evidence="2" id="KW-1185">Reference proteome</keyword>
<gene>
    <name evidence="1" type="ORF">HGK34_21340</name>
</gene>
<organism evidence="1 2">
    <name type="scientific">Myceligenerans indicum</name>
    <dbReference type="NCBI Taxonomy" id="2593663"/>
    <lineage>
        <taxon>Bacteria</taxon>
        <taxon>Bacillati</taxon>
        <taxon>Actinomycetota</taxon>
        <taxon>Actinomycetes</taxon>
        <taxon>Micrococcales</taxon>
        <taxon>Promicromonosporaceae</taxon>
        <taxon>Myceligenerans</taxon>
    </lineage>
</organism>
<dbReference type="InterPro" id="IPR046275">
    <property type="entry name" value="DUF6308"/>
</dbReference>
<protein>
    <recommendedName>
        <fullName evidence="3">HhH-GPD domain-containing protein</fullName>
    </recommendedName>
</protein>